<reference evidence="1" key="3">
    <citation type="submission" date="2005-04" db="EMBL/GenBank/DDBJ databases">
        <authorList>
            <person name="Haas B."/>
            <person name="Blandin G."/>
            <person name="El-Sayed N."/>
        </authorList>
    </citation>
    <scope>NUCLEOTIDE SEQUENCE</scope>
    <source>
        <strain evidence="1">GUTat10.1</strain>
    </source>
</reference>
<accession>Q583B3</accession>
<reference evidence="1" key="1">
    <citation type="submission" date="2001-01" db="EMBL/GenBank/DDBJ databases">
        <authorList>
            <person name="Ghedin E."/>
            <person name="Blandin G."/>
            <person name="Bartholomeu D."/>
            <person name="Caler E."/>
            <person name="Haas B."/>
            <person name="Hannick L."/>
            <person name="Shallom J."/>
            <person name="Hou L."/>
            <person name="Djikeng A."/>
            <person name="Feldblyum T."/>
            <person name="Hostetler J."/>
            <person name="Johnson J."/>
            <person name="Jones K."/>
            <person name="Koo H.L."/>
            <person name="Larkin C."/>
            <person name="Pai G."/>
            <person name="Peterson J."/>
            <person name="Khalak H.G."/>
            <person name="Salzberg S."/>
            <person name="Simpson A.J."/>
            <person name="Tallon L."/>
            <person name="Van Aken S."/>
            <person name="Wanless D."/>
            <person name="White O."/>
            <person name="Wortman J."/>
            <person name="Fraser C.M."/>
            <person name="El-Sayed N.M.A."/>
        </authorList>
    </citation>
    <scope>NUCLEOTIDE SEQUENCE</scope>
    <source>
        <strain evidence="1">GUTat10.1</strain>
    </source>
</reference>
<evidence type="ECO:0000313" key="1">
    <source>
        <dbReference type="EMBL" id="AAX80804.1"/>
    </source>
</evidence>
<dbReference type="EMBL" id="AC087606">
    <property type="protein sequence ID" value="AAX80804.1"/>
    <property type="molecule type" value="Genomic_DNA"/>
</dbReference>
<protein>
    <submittedName>
        <fullName evidence="1">Uncharacterized protein</fullName>
    </submittedName>
</protein>
<proteinExistence type="predicted"/>
<name>Q583B3_9TRYP</name>
<organism evidence="1">
    <name type="scientific">Trypanosoma brucei</name>
    <dbReference type="NCBI Taxonomy" id="5691"/>
    <lineage>
        <taxon>Eukaryota</taxon>
        <taxon>Discoba</taxon>
        <taxon>Euglenozoa</taxon>
        <taxon>Kinetoplastea</taxon>
        <taxon>Metakinetoplastina</taxon>
        <taxon>Trypanosomatida</taxon>
        <taxon>Trypanosomatidae</taxon>
        <taxon>Trypanosoma</taxon>
    </lineage>
</organism>
<sequence length="96" mass="10624">MKDTVGEGGCMEVMTSSFFFPILWCLITATSITVEEKNPPFPNQSTSSLIRGGKVKITTTATKEEKEGRGMCGRGRGNFHKINACGLEDSLIWRRH</sequence>
<reference evidence="1" key="2">
    <citation type="submission" date="2001-01" db="EMBL/GenBank/DDBJ databases">
        <authorList>
            <person name="El-Sayed N.M."/>
            <person name="Khalak H."/>
            <person name="Adams M.D."/>
        </authorList>
    </citation>
    <scope>NUCLEOTIDE SEQUENCE</scope>
    <source>
        <strain evidence="1">GUTat10.1</strain>
    </source>
</reference>
<gene>
    <name evidence="1" type="ORF">Tb04.4J6.130</name>
</gene>
<dbReference type="AlphaFoldDB" id="Q583B3"/>